<comment type="caution">
    <text evidence="2">The sequence shown here is derived from an EMBL/GenBank/DDBJ whole genome shotgun (WGS) entry which is preliminary data.</text>
</comment>
<feature type="compositionally biased region" description="Basic and acidic residues" evidence="1">
    <location>
        <begin position="105"/>
        <end position="118"/>
    </location>
</feature>
<dbReference type="RefSeq" id="WP_394412837.1">
    <property type="nucleotide sequence ID" value="NZ_JBIGIC010000008.1"/>
</dbReference>
<sequence length="286" mass="29949">MKRTKGLERVLGAYTAALVTHAAFPALRAHQVGCLLGWARLALETGQAAVPRDDLAAHVTYFAGLDVAGFEQLLAELRAMRLVAVKDDGAVEMVQLAAAMNNKGAETERRKAGWEKRRQATSVVAPAPARPVAVPAQPVAPQPGVQGSLLEHEPVSVPAPAPKKVAAAPKAPSGASTLRIGAGDGDDSAVMVRMPVKGGEVQFTAAYLKTLEPLFPGIVTNWLSRAQRDREVTMAVVAAGNRRNGFGQGGGYSDSARTPAEAGDGLEDLMELIQPESRAPVRLSAA</sequence>
<keyword evidence="3" id="KW-1185">Reference proteome</keyword>
<organism evidence="2 3">
    <name type="scientific">Pelomonas candidula</name>
    <dbReference type="NCBI Taxonomy" id="3299025"/>
    <lineage>
        <taxon>Bacteria</taxon>
        <taxon>Pseudomonadati</taxon>
        <taxon>Pseudomonadota</taxon>
        <taxon>Betaproteobacteria</taxon>
        <taxon>Burkholderiales</taxon>
        <taxon>Sphaerotilaceae</taxon>
        <taxon>Roseateles</taxon>
    </lineage>
</organism>
<feature type="region of interest" description="Disordered" evidence="1">
    <location>
        <begin position="161"/>
        <end position="184"/>
    </location>
</feature>
<protein>
    <recommendedName>
        <fullName evidence="4">DUF1376 domain-containing protein</fullName>
    </recommendedName>
</protein>
<feature type="compositionally biased region" description="Low complexity" evidence="1">
    <location>
        <begin position="161"/>
        <end position="176"/>
    </location>
</feature>
<dbReference type="Proteomes" id="UP001606134">
    <property type="component" value="Unassembled WGS sequence"/>
</dbReference>
<dbReference type="EMBL" id="JBIGIC010000008">
    <property type="protein sequence ID" value="MFG6488272.1"/>
    <property type="molecule type" value="Genomic_DNA"/>
</dbReference>
<evidence type="ECO:0000256" key="1">
    <source>
        <dbReference type="SAM" id="MobiDB-lite"/>
    </source>
</evidence>
<feature type="region of interest" description="Disordered" evidence="1">
    <location>
        <begin position="104"/>
        <end position="125"/>
    </location>
</feature>
<evidence type="ECO:0008006" key="4">
    <source>
        <dbReference type="Google" id="ProtNLM"/>
    </source>
</evidence>
<reference evidence="2 3" key="1">
    <citation type="submission" date="2024-08" db="EMBL/GenBank/DDBJ databases">
        <authorList>
            <person name="Lu H."/>
        </authorList>
    </citation>
    <scope>NUCLEOTIDE SEQUENCE [LARGE SCALE GENOMIC DNA]</scope>
    <source>
        <strain evidence="2 3">BYS78W</strain>
    </source>
</reference>
<name>A0ABW7HFJ3_9BURK</name>
<gene>
    <name evidence="2" type="ORF">ACG04R_16415</name>
</gene>
<evidence type="ECO:0000313" key="3">
    <source>
        <dbReference type="Proteomes" id="UP001606134"/>
    </source>
</evidence>
<accession>A0ABW7HFJ3</accession>
<proteinExistence type="predicted"/>
<evidence type="ECO:0000313" key="2">
    <source>
        <dbReference type="EMBL" id="MFG6488272.1"/>
    </source>
</evidence>